<evidence type="ECO:0000256" key="2">
    <source>
        <dbReference type="ARBA" id="ARBA00004950"/>
    </source>
</evidence>
<dbReference type="SUPFAM" id="SSF51905">
    <property type="entry name" value="FAD/NAD(P)-binding domain"/>
    <property type="match status" value="1"/>
</dbReference>
<proteinExistence type="inferred from homology"/>
<comment type="similarity">
    <text evidence="3 11">Belongs to the FAD-dependent oxidoreductase 2 family. NadB subfamily.</text>
</comment>
<name>A0A5C4RRP4_9GAMM</name>
<evidence type="ECO:0000256" key="1">
    <source>
        <dbReference type="ARBA" id="ARBA00001974"/>
    </source>
</evidence>
<dbReference type="GO" id="GO:0034628">
    <property type="term" value="P:'de novo' NAD+ biosynthetic process from L-aspartate"/>
    <property type="evidence" value="ECO:0007669"/>
    <property type="project" value="TreeGrafter"/>
</dbReference>
<comment type="pathway">
    <text evidence="2 11">Cofactor biosynthesis; NAD(+) biosynthesis; iminoaspartate from L-aspartate (oxidase route): step 1/1.</text>
</comment>
<evidence type="ECO:0000313" key="14">
    <source>
        <dbReference type="Proteomes" id="UP000305760"/>
    </source>
</evidence>
<reference evidence="13 14" key="1">
    <citation type="submission" date="2019-03" db="EMBL/GenBank/DDBJ databases">
        <title>Arenimonas daejeonensis sp. nov., isolated from compost.</title>
        <authorList>
            <person name="Jeon C.O."/>
        </authorList>
    </citation>
    <scope>NUCLEOTIDE SEQUENCE [LARGE SCALE GENOMIC DNA]</scope>
    <source>
        <strain evidence="13 14">R29</strain>
    </source>
</reference>
<comment type="function">
    <text evidence="11">Catalyzes the oxidation of L-aspartate to iminoaspartate.</text>
</comment>
<evidence type="ECO:0000256" key="6">
    <source>
        <dbReference type="ARBA" id="ARBA00022642"/>
    </source>
</evidence>
<comment type="cofactor">
    <cofactor evidence="1 11">
        <name>FAD</name>
        <dbReference type="ChEBI" id="CHEBI:57692"/>
    </cofactor>
</comment>
<keyword evidence="5 11" id="KW-0285">Flavoprotein</keyword>
<dbReference type="GO" id="GO:0005737">
    <property type="term" value="C:cytoplasm"/>
    <property type="evidence" value="ECO:0007669"/>
    <property type="project" value="UniProtKB-SubCell"/>
</dbReference>
<dbReference type="Gene3D" id="1.20.58.100">
    <property type="entry name" value="Fumarate reductase/succinate dehydrogenase flavoprotein-like, C-terminal domain"/>
    <property type="match status" value="1"/>
</dbReference>
<dbReference type="InterPro" id="IPR003953">
    <property type="entry name" value="FAD-dep_OxRdtase_2_FAD-bd"/>
</dbReference>
<dbReference type="UniPathway" id="UPA00253">
    <property type="reaction ID" value="UER00326"/>
</dbReference>
<dbReference type="SUPFAM" id="SSF56425">
    <property type="entry name" value="Succinate dehydrogenase/fumarate reductase flavoprotein, catalytic domain"/>
    <property type="match status" value="1"/>
</dbReference>
<keyword evidence="8 11" id="KW-0560">Oxidoreductase</keyword>
<evidence type="ECO:0000256" key="8">
    <source>
        <dbReference type="ARBA" id="ARBA00023002"/>
    </source>
</evidence>
<evidence type="ECO:0000256" key="9">
    <source>
        <dbReference type="ARBA" id="ARBA00048305"/>
    </source>
</evidence>
<evidence type="ECO:0000256" key="4">
    <source>
        <dbReference type="ARBA" id="ARBA00012173"/>
    </source>
</evidence>
<keyword evidence="14" id="KW-1185">Reference proteome</keyword>
<dbReference type="NCBIfam" id="TIGR00551">
    <property type="entry name" value="nadB"/>
    <property type="match status" value="1"/>
</dbReference>
<dbReference type="Pfam" id="PF00890">
    <property type="entry name" value="FAD_binding_2"/>
    <property type="match status" value="1"/>
</dbReference>
<evidence type="ECO:0000313" key="13">
    <source>
        <dbReference type="EMBL" id="TNJ33993.1"/>
    </source>
</evidence>
<evidence type="ECO:0000256" key="10">
    <source>
        <dbReference type="NCBIfam" id="TIGR00551"/>
    </source>
</evidence>
<dbReference type="OrthoDB" id="9806724at2"/>
<dbReference type="GO" id="GO:0008734">
    <property type="term" value="F:L-aspartate oxidase activity"/>
    <property type="evidence" value="ECO:0007669"/>
    <property type="project" value="UniProtKB-UniRule"/>
</dbReference>
<evidence type="ECO:0000256" key="11">
    <source>
        <dbReference type="RuleBase" id="RU362049"/>
    </source>
</evidence>
<comment type="subcellular location">
    <subcellularLocation>
        <location evidence="11">Cytoplasm</location>
    </subcellularLocation>
</comment>
<gene>
    <name evidence="13" type="primary">nadB</name>
    <name evidence="13" type="ORF">E1B00_09800</name>
</gene>
<comment type="catalytic activity">
    <reaction evidence="9">
        <text>L-aspartate + O2 = iminosuccinate + H2O2</text>
        <dbReference type="Rhea" id="RHEA:25876"/>
        <dbReference type="ChEBI" id="CHEBI:15379"/>
        <dbReference type="ChEBI" id="CHEBI:16240"/>
        <dbReference type="ChEBI" id="CHEBI:29991"/>
        <dbReference type="ChEBI" id="CHEBI:77875"/>
        <dbReference type="EC" id="1.4.3.16"/>
    </reaction>
    <physiologicalReaction direction="left-to-right" evidence="9">
        <dbReference type="Rhea" id="RHEA:25877"/>
    </physiologicalReaction>
</comment>
<dbReference type="FunFam" id="3.90.700.10:FF:000002">
    <property type="entry name" value="L-aspartate oxidase"/>
    <property type="match status" value="1"/>
</dbReference>
<dbReference type="InterPro" id="IPR037099">
    <property type="entry name" value="Fum_R/Succ_DH_flav-like_C_sf"/>
</dbReference>
<dbReference type="EMBL" id="SMDR01000002">
    <property type="protein sequence ID" value="TNJ33993.1"/>
    <property type="molecule type" value="Genomic_DNA"/>
</dbReference>
<dbReference type="Gene3D" id="3.90.700.10">
    <property type="entry name" value="Succinate dehydrogenase/fumarate reductase flavoprotein, catalytic domain"/>
    <property type="match status" value="1"/>
</dbReference>
<dbReference type="PRINTS" id="PR00368">
    <property type="entry name" value="FADPNR"/>
</dbReference>
<dbReference type="Proteomes" id="UP000305760">
    <property type="component" value="Unassembled WGS sequence"/>
</dbReference>
<sequence>MSEVPAPLVVVGAGVAGLSVALAAAPRRVLLFSRAAGDGATALAQGGIAAALAPDDDPDQHAADTLAAGAAHNDAALVSRLVNGAPEAIRWLAARGVPFDREGSGWQLGREGGHQRARIVHAGGDASGRELLAALSGAVATAPHIERREGWTLRSLRLQDGRIAGVGLARTTGRGEVQIETPDVVLATGGIGALFAATTNPPGADGAGLAIALAAGAAARDLEFVQFHPTALAVPGLRPLPLVTEALRGAGAVLRDAQGRALMAGVHPLADLAPRDRVARRIWSELRSGGEAWLDATALDASAWRQFPTVRSLCLAHGIDPRVQPIPVTPAAHFHMGGIAVDARGRSRLPGLHAVGEVSCSGVHGANRLASNSLLEGVVFGRRLGEWLRKPGVSPRTNVAAQSVVLAPAAAEPALLQLREWLWQGLGPVRDEATMRHALARIDAHAGLSESWQAGLARQLLLSAIARRESLGAHHRVDVSPDSSIHQRIATPAYGENN</sequence>
<dbReference type="InterPro" id="IPR036188">
    <property type="entry name" value="FAD/NAD-bd_sf"/>
</dbReference>
<keyword evidence="7 11" id="KW-0274">FAD</keyword>
<evidence type="ECO:0000259" key="12">
    <source>
        <dbReference type="Pfam" id="PF00890"/>
    </source>
</evidence>
<evidence type="ECO:0000256" key="5">
    <source>
        <dbReference type="ARBA" id="ARBA00022630"/>
    </source>
</evidence>
<dbReference type="EC" id="1.4.3.16" evidence="4 10"/>
<dbReference type="PANTHER" id="PTHR42716">
    <property type="entry name" value="L-ASPARTATE OXIDASE"/>
    <property type="match status" value="1"/>
</dbReference>
<dbReference type="AlphaFoldDB" id="A0A5C4RRP4"/>
<accession>A0A5C4RRP4</accession>
<organism evidence="13 14">
    <name type="scientific">Arenimonas terrae</name>
    <dbReference type="NCBI Taxonomy" id="2546226"/>
    <lineage>
        <taxon>Bacteria</taxon>
        <taxon>Pseudomonadati</taxon>
        <taxon>Pseudomonadota</taxon>
        <taxon>Gammaproteobacteria</taxon>
        <taxon>Lysobacterales</taxon>
        <taxon>Lysobacteraceae</taxon>
        <taxon>Arenimonas</taxon>
    </lineage>
</organism>
<feature type="domain" description="FAD-dependent oxidoreductase 2 FAD-binding" evidence="12">
    <location>
        <begin position="9"/>
        <end position="374"/>
    </location>
</feature>
<comment type="caution">
    <text evidence="13">The sequence shown here is derived from an EMBL/GenBank/DDBJ whole genome shotgun (WGS) entry which is preliminary data.</text>
</comment>
<dbReference type="SUPFAM" id="SSF46977">
    <property type="entry name" value="Succinate dehydrogenase/fumarate reductase flavoprotein C-terminal domain"/>
    <property type="match status" value="1"/>
</dbReference>
<dbReference type="Gene3D" id="3.50.50.60">
    <property type="entry name" value="FAD/NAD(P)-binding domain"/>
    <property type="match status" value="1"/>
</dbReference>
<evidence type="ECO:0000256" key="3">
    <source>
        <dbReference type="ARBA" id="ARBA00008562"/>
    </source>
</evidence>
<dbReference type="PANTHER" id="PTHR42716:SF2">
    <property type="entry name" value="L-ASPARTATE OXIDASE, CHLOROPLASTIC"/>
    <property type="match status" value="1"/>
</dbReference>
<dbReference type="InterPro" id="IPR027477">
    <property type="entry name" value="Succ_DH/fumarate_Rdtase_cat_sf"/>
</dbReference>
<evidence type="ECO:0000256" key="7">
    <source>
        <dbReference type="ARBA" id="ARBA00022827"/>
    </source>
</evidence>
<keyword evidence="6 11" id="KW-0662">Pyridine nucleotide biosynthesis</keyword>
<protein>
    <recommendedName>
        <fullName evidence="4 10">L-aspartate oxidase</fullName>
        <ecNumber evidence="4 10">1.4.3.16</ecNumber>
    </recommendedName>
</protein>
<dbReference type="InterPro" id="IPR005288">
    <property type="entry name" value="NadB"/>
</dbReference>